<evidence type="ECO:0000313" key="2">
    <source>
        <dbReference type="EMBL" id="PIR89097.1"/>
    </source>
</evidence>
<name>A0A2H0URT6_9BACT</name>
<keyword evidence="1" id="KW-0472">Membrane</keyword>
<sequence>MFFLKFEHIAQRHKPVLVKISTSCGYYTICMIKVDYLFLGGTTIEGTKMKAGRRLLVLFVEVYIVVPIYAYLISLIHESRLKAPRSTLFASLNL</sequence>
<organism evidence="2 3">
    <name type="scientific">Candidatus Harrisonbacteria bacterium CG10_big_fil_rev_8_21_14_0_10_40_38</name>
    <dbReference type="NCBI Taxonomy" id="1974583"/>
    <lineage>
        <taxon>Bacteria</taxon>
        <taxon>Candidatus Harrisoniibacteriota</taxon>
    </lineage>
</organism>
<accession>A0A2H0URT6</accession>
<comment type="caution">
    <text evidence="2">The sequence shown here is derived from an EMBL/GenBank/DDBJ whole genome shotgun (WGS) entry which is preliminary data.</text>
</comment>
<keyword evidence="1" id="KW-0812">Transmembrane</keyword>
<dbReference type="Proteomes" id="UP000231157">
    <property type="component" value="Unassembled WGS sequence"/>
</dbReference>
<keyword evidence="1" id="KW-1133">Transmembrane helix</keyword>
<feature type="transmembrane region" description="Helical" evidence="1">
    <location>
        <begin position="55"/>
        <end position="76"/>
    </location>
</feature>
<proteinExistence type="predicted"/>
<gene>
    <name evidence="2" type="ORF">COU07_02615</name>
</gene>
<dbReference type="EMBL" id="PFAZ01000007">
    <property type="protein sequence ID" value="PIR89097.1"/>
    <property type="molecule type" value="Genomic_DNA"/>
</dbReference>
<dbReference type="AlphaFoldDB" id="A0A2H0URT6"/>
<evidence type="ECO:0000256" key="1">
    <source>
        <dbReference type="SAM" id="Phobius"/>
    </source>
</evidence>
<protein>
    <submittedName>
        <fullName evidence="2">Uncharacterized protein</fullName>
    </submittedName>
</protein>
<reference evidence="3" key="1">
    <citation type="submission" date="2017-09" db="EMBL/GenBank/DDBJ databases">
        <title>Depth-based differentiation of microbial function through sediment-hosted aquifers and enrichment of novel symbionts in the deep terrestrial subsurface.</title>
        <authorList>
            <person name="Probst A.J."/>
            <person name="Ladd B."/>
            <person name="Jarett J.K."/>
            <person name="Geller-Mcgrath D.E."/>
            <person name="Sieber C.M.K."/>
            <person name="Emerson J.B."/>
            <person name="Anantharaman K."/>
            <person name="Thomas B.C."/>
            <person name="Malmstrom R."/>
            <person name="Stieglmeier M."/>
            <person name="Klingl A."/>
            <person name="Woyke T."/>
            <person name="Ryan C.M."/>
            <person name="Banfield J.F."/>
        </authorList>
    </citation>
    <scope>NUCLEOTIDE SEQUENCE [LARGE SCALE GENOMIC DNA]</scope>
</reference>
<evidence type="ECO:0000313" key="3">
    <source>
        <dbReference type="Proteomes" id="UP000231157"/>
    </source>
</evidence>